<keyword evidence="1" id="KW-1133">Transmembrane helix</keyword>
<dbReference type="VEuPathDB" id="FungiDB:BD410DRAFT_179043"/>
<dbReference type="STRING" id="50990.A0A4Y7Q6S3"/>
<dbReference type="OrthoDB" id="10256089at2759"/>
<dbReference type="AlphaFoldDB" id="A0A4Y7Q6S3"/>
<feature type="transmembrane region" description="Helical" evidence="1">
    <location>
        <begin position="101"/>
        <end position="122"/>
    </location>
</feature>
<keyword evidence="1" id="KW-0812">Transmembrane</keyword>
<sequence>MIFNDVLELAMSSMADRLEEALGDVGRVRIGCGRFFYEVAFKIEMLHKTHITRYPAALAHPSPLPQTPALPAYLCHTQTLASSVRHAWDLPSLLTKPVQWFLIYSLLLSTIHVMVMGVRINLQEAGGRWKNRACVVNEGRRRLEAPKAGLTGQLDAMNPPLKKLSTCKKAAISLWRIKGTRLTKSKEEGKAEHASSAYPNATSLCELAKDAVQAHHRGAIRSKGRRQIGVWRRSAAVVVVKAVAVW</sequence>
<protein>
    <submittedName>
        <fullName evidence="2">Uncharacterized protein</fullName>
    </submittedName>
</protein>
<evidence type="ECO:0000256" key="1">
    <source>
        <dbReference type="SAM" id="Phobius"/>
    </source>
</evidence>
<evidence type="ECO:0000313" key="3">
    <source>
        <dbReference type="Proteomes" id="UP000294933"/>
    </source>
</evidence>
<accession>A0A4Y7Q6S3</accession>
<keyword evidence="3" id="KW-1185">Reference proteome</keyword>
<dbReference type="EMBL" id="ML170171">
    <property type="protein sequence ID" value="TDL23347.1"/>
    <property type="molecule type" value="Genomic_DNA"/>
</dbReference>
<name>A0A4Y7Q6S3_9AGAM</name>
<reference evidence="2 3" key="1">
    <citation type="submission" date="2018-06" db="EMBL/GenBank/DDBJ databases">
        <title>A transcriptomic atlas of mushroom development highlights an independent origin of complex multicellularity.</title>
        <authorList>
            <consortium name="DOE Joint Genome Institute"/>
            <person name="Krizsan K."/>
            <person name="Almasi E."/>
            <person name="Merenyi Z."/>
            <person name="Sahu N."/>
            <person name="Viragh M."/>
            <person name="Koszo T."/>
            <person name="Mondo S."/>
            <person name="Kiss B."/>
            <person name="Balint B."/>
            <person name="Kues U."/>
            <person name="Barry K."/>
            <person name="Hegedus J.C."/>
            <person name="Henrissat B."/>
            <person name="Johnson J."/>
            <person name="Lipzen A."/>
            <person name="Ohm R."/>
            <person name="Nagy I."/>
            <person name="Pangilinan J."/>
            <person name="Yan J."/>
            <person name="Xiong Y."/>
            <person name="Grigoriev I.V."/>
            <person name="Hibbett D.S."/>
            <person name="Nagy L.G."/>
        </authorList>
    </citation>
    <scope>NUCLEOTIDE SEQUENCE [LARGE SCALE GENOMIC DNA]</scope>
    <source>
        <strain evidence="2 3">SZMC22713</strain>
    </source>
</reference>
<dbReference type="InterPro" id="IPR035899">
    <property type="entry name" value="DBL_dom_sf"/>
</dbReference>
<evidence type="ECO:0000313" key="2">
    <source>
        <dbReference type="EMBL" id="TDL23347.1"/>
    </source>
</evidence>
<dbReference type="Proteomes" id="UP000294933">
    <property type="component" value="Unassembled WGS sequence"/>
</dbReference>
<dbReference type="SUPFAM" id="SSF48065">
    <property type="entry name" value="DBL homology domain (DH-domain)"/>
    <property type="match status" value="1"/>
</dbReference>
<dbReference type="Gene3D" id="1.20.900.10">
    <property type="entry name" value="Dbl homology (DH) domain"/>
    <property type="match status" value="1"/>
</dbReference>
<proteinExistence type="predicted"/>
<organism evidence="2 3">
    <name type="scientific">Rickenella mellea</name>
    <dbReference type="NCBI Taxonomy" id="50990"/>
    <lineage>
        <taxon>Eukaryota</taxon>
        <taxon>Fungi</taxon>
        <taxon>Dikarya</taxon>
        <taxon>Basidiomycota</taxon>
        <taxon>Agaricomycotina</taxon>
        <taxon>Agaricomycetes</taxon>
        <taxon>Hymenochaetales</taxon>
        <taxon>Rickenellaceae</taxon>
        <taxon>Rickenella</taxon>
    </lineage>
</organism>
<gene>
    <name evidence="2" type="ORF">BD410DRAFT_179043</name>
</gene>
<keyword evidence="1" id="KW-0472">Membrane</keyword>